<evidence type="ECO:0000313" key="1">
    <source>
        <dbReference type="Proteomes" id="UP000095286"/>
    </source>
</evidence>
<proteinExistence type="predicted"/>
<dbReference type="Proteomes" id="UP000095286">
    <property type="component" value="Unplaced"/>
</dbReference>
<accession>A0AC35TY40</accession>
<sequence>MNNQIPSGGVPFNNNQGMGFNQATMPSPPIPNLQQMNMGNAGNVGNHQVNPHIPSNSMGMSANHLPKQHVPIQNQPMSMNLPNQPMGMNLPNQPMGMPLSNQPMSMPLPPNPINHQMNSPFPPIQPMKMALPNMHQPIGGMPLPNQQMTMPLPDNFANQAIHAPPLPNIPPQLNQMGNNFGSQPMPQLNSMPMQNIPQGFNQPNVMSGNVMAPSSMNNGMGGGMMPNSGMGYNQMNMGIPGNCMNPQMNNNANTSPLDPGRKLDLLSLNNIWETGFGNALPGAPLNVANMHAKGDSRVIRSTIGNVPETRELLKKSRLPFGVALQPFRDLTNLSIIQAHIVRCRHCRTYINPFVKFPDSRRWKCNICFRLNDLPEEFYYNPATKDRGEPSDRPEIKCATIEYIAPSEYMVRPPQPSCYLFVLDVSSNAQKSGYLQEFCEKLILNLGNLPGAKAKNALISFVCVDQYIHLFKFDEKNALPKEFTVVDIDDPFIPDFTGFVVNLEHFYEQVKKFLEVLPKLYEHNHSPSNCLGSALKVAQFLIGSVGGRVSVFQASLPDVGQGALKNRQNSESKISETELLSSANDFYKQFSLDASSAQIGIDLFALGNEYIDLATLTDLPKFSSGETYHISDADMEAFCGKDPRFEKILVRYLTRKIGWEAVLRIRCTQGLAIHTFFGNHFVRSIDLINIPCVSPDMGMGVQLELEEDLNGIDCVCIQTALLYSSATNDRRIRVHTICLPVSNNLIDIYKSFDILPAISLLTKMAAERATHNVELGDCREALINSALDAFTAYNRSVGVQRSCLLAPNTDLKFLPMFILGCLKHYAFAGSNKAVRVDRRVAALQFFTISSLEMIASEVYPVLYDINSILNLDHDIPDPGDRPLKPAPLPLSYGRIGSDEIYLMDAGSRMYLLVGVNPDLNVVNELFGVSSTNQIQDFSIFEENQGKCNQRLFNYIHKIMHKRGQYSLIIVIKQNGNSRHHFVSRLVEDKTESGHSYNEFIKHIHQTMIKNT</sequence>
<reference evidence="2" key="1">
    <citation type="submission" date="2016-11" db="UniProtKB">
        <authorList>
            <consortium name="WormBaseParasite"/>
        </authorList>
    </citation>
    <scope>IDENTIFICATION</scope>
    <source>
        <strain evidence="2">KR3021</strain>
    </source>
</reference>
<evidence type="ECO:0000313" key="2">
    <source>
        <dbReference type="WBParaSite" id="RSKR_0000586400.1"/>
    </source>
</evidence>
<protein>
    <submittedName>
        <fullName evidence="2">Protein transport protein Sec24A</fullName>
    </submittedName>
</protein>
<organism evidence="1 2">
    <name type="scientific">Rhabditophanes sp. KR3021</name>
    <dbReference type="NCBI Taxonomy" id="114890"/>
    <lineage>
        <taxon>Eukaryota</taxon>
        <taxon>Metazoa</taxon>
        <taxon>Ecdysozoa</taxon>
        <taxon>Nematoda</taxon>
        <taxon>Chromadorea</taxon>
        <taxon>Rhabditida</taxon>
        <taxon>Tylenchina</taxon>
        <taxon>Panagrolaimomorpha</taxon>
        <taxon>Strongyloidoidea</taxon>
        <taxon>Alloionematidae</taxon>
        <taxon>Rhabditophanes</taxon>
    </lineage>
</organism>
<name>A0AC35TY40_9BILA</name>
<dbReference type="WBParaSite" id="RSKR_0000586400.1">
    <property type="protein sequence ID" value="RSKR_0000586400.1"/>
    <property type="gene ID" value="RSKR_0000586400"/>
</dbReference>